<keyword evidence="1" id="KW-0472">Membrane</keyword>
<feature type="transmembrane region" description="Helical" evidence="1">
    <location>
        <begin position="114"/>
        <end position="132"/>
    </location>
</feature>
<dbReference type="Proteomes" id="UP000253490">
    <property type="component" value="Unassembled WGS sequence"/>
</dbReference>
<dbReference type="EMBL" id="QNRX01000008">
    <property type="protein sequence ID" value="RBP64438.1"/>
    <property type="molecule type" value="Genomic_DNA"/>
</dbReference>
<feature type="transmembrane region" description="Helical" evidence="1">
    <location>
        <begin position="289"/>
        <end position="307"/>
    </location>
</feature>
<reference evidence="2 3" key="1">
    <citation type="submission" date="2018-06" db="EMBL/GenBank/DDBJ databases">
        <title>Genomic Encyclopedia of Type Strains, Phase IV (KMG-IV): sequencing the most valuable type-strain genomes for metagenomic binning, comparative biology and taxonomic classification.</title>
        <authorList>
            <person name="Goeker M."/>
        </authorList>
    </citation>
    <scope>NUCLEOTIDE SEQUENCE [LARGE SCALE GENOMIC DNA]</scope>
    <source>
        <strain evidence="2 3">DSM 22112</strain>
    </source>
</reference>
<organism evidence="2 3">
    <name type="scientific">Alkalibaculum bacchi</name>
    <dbReference type="NCBI Taxonomy" id="645887"/>
    <lineage>
        <taxon>Bacteria</taxon>
        <taxon>Bacillati</taxon>
        <taxon>Bacillota</taxon>
        <taxon>Clostridia</taxon>
        <taxon>Eubacteriales</taxon>
        <taxon>Eubacteriaceae</taxon>
        <taxon>Alkalibaculum</taxon>
    </lineage>
</organism>
<protein>
    <submittedName>
        <fullName evidence="2">Uncharacterized protein DUF4153</fullName>
    </submittedName>
</protein>
<feature type="transmembrane region" description="Helical" evidence="1">
    <location>
        <begin position="20"/>
        <end position="37"/>
    </location>
</feature>
<feature type="transmembrane region" description="Helical" evidence="1">
    <location>
        <begin position="319"/>
        <end position="337"/>
    </location>
</feature>
<name>A0A366I744_9FIRM</name>
<evidence type="ECO:0000256" key="1">
    <source>
        <dbReference type="SAM" id="Phobius"/>
    </source>
</evidence>
<feature type="transmembrane region" description="Helical" evidence="1">
    <location>
        <begin position="344"/>
        <end position="367"/>
    </location>
</feature>
<feature type="transmembrane region" description="Helical" evidence="1">
    <location>
        <begin position="144"/>
        <end position="169"/>
    </location>
</feature>
<sequence>MKKNRLKSTILNLKKSIERFPITVFLSTILAVLLIVFHERSYTLAQAQIDNFVRLNMLVGLSILLSLCIGLLTERGFLNTLFKKVLSYIIGAIILLLYYFLLLPNFNFVPMARYIGFVFLLIISTFYIPWIKRKENFEYYVIKVFSSLLVTFVYSGVLCFGLFAILFTTDQLFDLSINGKYYYYIFLFVSLIFAVALFLSKIPGSKDELESYTYSRSLKVLLLYIIIPLISVYTLILYVYFAKILMTSQWPKGLVSHLVLWYSSISVGVIFLISPILKDNPVGRIFKNVFPKIIIPILAMMFVSIGIRINQYGITENRYYVVLLGLWVLGIMLYYSIVKKTKNIIVPITLSLAILIAILGPLSSFSFTISSQNSRFDEVLLENNMLVDGAIVANTSIPSESKKEITNIINYFEMYHQFEDLKSLPENFTVSNMESVFGFPYNPYDYFDNEYFYYNLDMNGGFTLDITNYDYYINISTWNEQIISTKDLDIKYYRNNNELTIKKGEEILLSQNILDYVLDIYKNSDIKAIEKGITSSVEDMSIEIENEKVKAKLIFTSINGQVKEDVEEGILLESADMILLLKIK</sequence>
<proteinExistence type="predicted"/>
<evidence type="ECO:0000313" key="3">
    <source>
        <dbReference type="Proteomes" id="UP000253490"/>
    </source>
</evidence>
<feature type="transmembrane region" description="Helical" evidence="1">
    <location>
        <begin position="254"/>
        <end position="277"/>
    </location>
</feature>
<keyword evidence="3" id="KW-1185">Reference proteome</keyword>
<keyword evidence="1" id="KW-0812">Transmembrane</keyword>
<evidence type="ECO:0000313" key="2">
    <source>
        <dbReference type="EMBL" id="RBP64438.1"/>
    </source>
</evidence>
<gene>
    <name evidence="2" type="ORF">DES36_10853</name>
</gene>
<accession>A0A366I744</accession>
<dbReference type="Pfam" id="PF13687">
    <property type="entry name" value="DUF4153"/>
    <property type="match status" value="1"/>
</dbReference>
<dbReference type="OrthoDB" id="9809196at2"/>
<dbReference type="RefSeq" id="WP_113920587.1">
    <property type="nucleotide sequence ID" value="NZ_QNRX01000008.1"/>
</dbReference>
<comment type="caution">
    <text evidence="2">The sequence shown here is derived from an EMBL/GenBank/DDBJ whole genome shotgun (WGS) entry which is preliminary data.</text>
</comment>
<keyword evidence="1" id="KW-1133">Transmembrane helix</keyword>
<dbReference type="AlphaFoldDB" id="A0A366I744"/>
<dbReference type="InterPro" id="IPR025291">
    <property type="entry name" value="DUF4153"/>
</dbReference>
<feature type="transmembrane region" description="Helical" evidence="1">
    <location>
        <begin position="221"/>
        <end position="242"/>
    </location>
</feature>
<feature type="transmembrane region" description="Helical" evidence="1">
    <location>
        <begin position="57"/>
        <end position="73"/>
    </location>
</feature>
<feature type="transmembrane region" description="Helical" evidence="1">
    <location>
        <begin position="181"/>
        <end position="200"/>
    </location>
</feature>
<feature type="transmembrane region" description="Helical" evidence="1">
    <location>
        <begin position="85"/>
        <end position="102"/>
    </location>
</feature>